<keyword evidence="1" id="KW-1133">Transmembrane helix</keyword>
<evidence type="ECO:0000313" key="3">
    <source>
        <dbReference type="EMBL" id="QMU30084.1"/>
    </source>
</evidence>
<keyword evidence="1" id="KW-0812">Transmembrane</keyword>
<feature type="transmembrane region" description="Helical" evidence="1">
    <location>
        <begin position="352"/>
        <end position="371"/>
    </location>
</feature>
<feature type="domain" description="Heparan-alpha-glucosaminide N-acetyltransferase catalytic" evidence="2">
    <location>
        <begin position="3"/>
        <end position="212"/>
    </location>
</feature>
<feature type="transmembrane region" description="Helical" evidence="1">
    <location>
        <begin position="191"/>
        <end position="211"/>
    </location>
</feature>
<organism evidence="3 4">
    <name type="scientific">Adhaeribacter radiodurans</name>
    <dbReference type="NCBI Taxonomy" id="2745197"/>
    <lineage>
        <taxon>Bacteria</taxon>
        <taxon>Pseudomonadati</taxon>
        <taxon>Bacteroidota</taxon>
        <taxon>Cytophagia</taxon>
        <taxon>Cytophagales</taxon>
        <taxon>Hymenobacteraceae</taxon>
        <taxon>Adhaeribacter</taxon>
    </lineage>
</organism>
<sequence length="387" mass="44443">MQRISVIDFTRGLVMIIMALDHTRDLLHVSSLTQDPTNLASTTPLLFFTRWITHLCAPIFVFLSGTSAYLSLQRNHNVAEGRKFLLKRGLWLVLLEFTVISFGIWFDLKFRTLFFQVIAAIGFSFMILALLLKLSPRTIGIIGLIIVLGHNLFPLIPLGTGSLLAQAVSALFIPNIFQVTPQLTFFIGYPLIPWLGIMLIGYAVGPLFALPIAQRKRFFLRAGLATLVFFALLRFSNVYGDPRGWEMQKADLFTFLSFINTTKYPPSLLYSCMTLGILFLIIWLVDGIQNKVVQIINTYGKVPLFYYILHWYLLHLTLLAMVFLQGFHWEDLQFGTFQFGRPKQPSGVELPIVYFIWLSVVVALYPLCHWYQNYKATHPEKTWLRYL</sequence>
<dbReference type="KEGG" id="add:HUW48_19545"/>
<dbReference type="Pfam" id="PF07786">
    <property type="entry name" value="HGSNAT_cat"/>
    <property type="match status" value="1"/>
</dbReference>
<reference evidence="3 4" key="1">
    <citation type="submission" date="2020-08" db="EMBL/GenBank/DDBJ databases">
        <title>Adhaeribacter dokdonensis sp. nov., isolated from the rhizosphere of Elymus tsukushiensis, a plant native to the Dokdo Islands, Republic of Korea.</title>
        <authorList>
            <person name="Ghim S.Y."/>
        </authorList>
    </citation>
    <scope>NUCLEOTIDE SEQUENCE [LARGE SCALE GENOMIC DNA]</scope>
    <source>
        <strain evidence="3 4">KUDC8001</strain>
    </source>
</reference>
<name>A0A7L7LBK0_9BACT</name>
<dbReference type="EMBL" id="CP055153">
    <property type="protein sequence ID" value="QMU30084.1"/>
    <property type="molecule type" value="Genomic_DNA"/>
</dbReference>
<dbReference type="InterPro" id="IPR012429">
    <property type="entry name" value="HGSNAT_cat"/>
</dbReference>
<dbReference type="PANTHER" id="PTHR40407:SF1">
    <property type="entry name" value="HEPARAN-ALPHA-GLUCOSAMINIDE N-ACETYLTRANSFERASE CATALYTIC DOMAIN-CONTAINING PROTEIN"/>
    <property type="match status" value="1"/>
</dbReference>
<protein>
    <submittedName>
        <fullName evidence="3">DUF1624 domain-containing protein</fullName>
    </submittedName>
</protein>
<accession>A0A7L7LBK0</accession>
<feature type="transmembrane region" description="Helical" evidence="1">
    <location>
        <begin position="139"/>
        <end position="156"/>
    </location>
</feature>
<feature type="transmembrane region" description="Helical" evidence="1">
    <location>
        <begin position="267"/>
        <end position="285"/>
    </location>
</feature>
<feature type="transmembrane region" description="Helical" evidence="1">
    <location>
        <begin position="51"/>
        <end position="72"/>
    </location>
</feature>
<dbReference type="Proteomes" id="UP000514509">
    <property type="component" value="Chromosome"/>
</dbReference>
<dbReference type="AlphaFoldDB" id="A0A7L7LBK0"/>
<evidence type="ECO:0000313" key="4">
    <source>
        <dbReference type="Proteomes" id="UP000514509"/>
    </source>
</evidence>
<feature type="transmembrane region" description="Helical" evidence="1">
    <location>
        <begin position="305"/>
        <end position="327"/>
    </location>
</feature>
<dbReference type="RefSeq" id="WP_182412542.1">
    <property type="nucleotide sequence ID" value="NZ_CP055153.1"/>
</dbReference>
<feature type="transmembrane region" description="Helical" evidence="1">
    <location>
        <begin position="218"/>
        <end position="236"/>
    </location>
</feature>
<feature type="transmembrane region" description="Helical" evidence="1">
    <location>
        <begin position="84"/>
        <end position="106"/>
    </location>
</feature>
<proteinExistence type="predicted"/>
<evidence type="ECO:0000256" key="1">
    <source>
        <dbReference type="SAM" id="Phobius"/>
    </source>
</evidence>
<keyword evidence="1" id="KW-0472">Membrane</keyword>
<gene>
    <name evidence="3" type="ORF">HUW48_19545</name>
</gene>
<dbReference type="PANTHER" id="PTHR40407">
    <property type="entry name" value="MEMBRANE PROTEIN-LIKE PROTEIN"/>
    <property type="match status" value="1"/>
</dbReference>
<feature type="transmembrane region" description="Helical" evidence="1">
    <location>
        <begin position="112"/>
        <end position="132"/>
    </location>
</feature>
<keyword evidence="4" id="KW-1185">Reference proteome</keyword>
<evidence type="ECO:0000259" key="2">
    <source>
        <dbReference type="Pfam" id="PF07786"/>
    </source>
</evidence>